<dbReference type="Proteomes" id="UP000620124">
    <property type="component" value="Unassembled WGS sequence"/>
</dbReference>
<comment type="caution">
    <text evidence="2">The sequence shown here is derived from an EMBL/GenBank/DDBJ whole genome shotgun (WGS) entry which is preliminary data.</text>
</comment>
<keyword evidence="3" id="KW-1185">Reference proteome</keyword>
<feature type="domain" description="F-box" evidence="1">
    <location>
        <begin position="13"/>
        <end position="74"/>
    </location>
</feature>
<dbReference type="AlphaFoldDB" id="A0A8H6Y9Q5"/>
<dbReference type="Pfam" id="PF12937">
    <property type="entry name" value="F-box-like"/>
    <property type="match status" value="1"/>
</dbReference>
<protein>
    <recommendedName>
        <fullName evidence="1">F-box domain-containing protein</fullName>
    </recommendedName>
</protein>
<dbReference type="OrthoDB" id="3043436at2759"/>
<accession>A0A8H6Y9Q5</accession>
<evidence type="ECO:0000259" key="1">
    <source>
        <dbReference type="Pfam" id="PF12937"/>
    </source>
</evidence>
<organism evidence="2 3">
    <name type="scientific">Mycena venus</name>
    <dbReference type="NCBI Taxonomy" id="2733690"/>
    <lineage>
        <taxon>Eukaryota</taxon>
        <taxon>Fungi</taxon>
        <taxon>Dikarya</taxon>
        <taxon>Basidiomycota</taxon>
        <taxon>Agaricomycotina</taxon>
        <taxon>Agaricomycetes</taxon>
        <taxon>Agaricomycetidae</taxon>
        <taxon>Agaricales</taxon>
        <taxon>Marasmiineae</taxon>
        <taxon>Mycenaceae</taxon>
        <taxon>Mycena</taxon>
    </lineage>
</organism>
<sequence>MALSPPNAQSRLVRLPTELLLTIVHLLDERSTVSFLESGEKPPSASSYPSHLHSLSLVCRHLRQLCLSPLFSRLKIAHTCQLRRLKDKCAIESEFARLIRQLNLAHVDSSEERDSRRTNSAGKTSGKKDLYRYGPDILPALLPCLKSLEWLEFDAKQIDPNLLATLNAHPKLTTVAICDQDLGALRALSSSTCLSLSKIRVHSALSNFSFGFQRPAFHSLMNRGPRLAHLIVRGENNTRAGPGTLVVPGLETLDIGVSIKPTFPMSWLPAFVERHANLHVIKFSGHPSIWRHNPDITFPLQFVDALERESLARTVDLVAFSISRTGVTCPLDDWQVVHLEIVITKEVGIFTLTIANSMAPQISSLIVRMSRKAMEPIHIDNLISSLCLFSSLRRLELHGVFRRLLYEGVAPWALSSDDPVGQASRCIVAHAALRWLAACVAQRALSLDLVHITDEGYDVLDRRSHHSWELDVTYQVQQNRHIVFHGTPRFVMAKRFSPSDKQLAQLSMTKENSRFYSIAI</sequence>
<gene>
    <name evidence="2" type="ORF">MVEN_01034900</name>
</gene>
<proteinExistence type="predicted"/>
<dbReference type="EMBL" id="JACAZI010000007">
    <property type="protein sequence ID" value="KAF7356985.1"/>
    <property type="molecule type" value="Genomic_DNA"/>
</dbReference>
<name>A0A8H6Y9Q5_9AGAR</name>
<evidence type="ECO:0000313" key="3">
    <source>
        <dbReference type="Proteomes" id="UP000620124"/>
    </source>
</evidence>
<evidence type="ECO:0000313" key="2">
    <source>
        <dbReference type="EMBL" id="KAF7356985.1"/>
    </source>
</evidence>
<dbReference type="SUPFAM" id="SSF52047">
    <property type="entry name" value="RNI-like"/>
    <property type="match status" value="1"/>
</dbReference>
<reference evidence="2" key="1">
    <citation type="submission" date="2020-05" db="EMBL/GenBank/DDBJ databases">
        <title>Mycena genomes resolve the evolution of fungal bioluminescence.</title>
        <authorList>
            <person name="Tsai I.J."/>
        </authorList>
    </citation>
    <scope>NUCLEOTIDE SEQUENCE</scope>
    <source>
        <strain evidence="2">CCC161011</strain>
    </source>
</reference>
<dbReference type="InterPro" id="IPR001810">
    <property type="entry name" value="F-box_dom"/>
</dbReference>